<gene>
    <name evidence="2" type="ORF">DFR24_1544</name>
</gene>
<organism evidence="2 3">
    <name type="scientific">Panacagrimonas perspica</name>
    <dbReference type="NCBI Taxonomy" id="381431"/>
    <lineage>
        <taxon>Bacteria</taxon>
        <taxon>Pseudomonadati</taxon>
        <taxon>Pseudomonadota</taxon>
        <taxon>Gammaproteobacteria</taxon>
        <taxon>Nevskiales</taxon>
        <taxon>Nevskiaceae</taxon>
        <taxon>Panacagrimonas</taxon>
    </lineage>
</organism>
<feature type="domain" description="Beta-lactamase-related" evidence="1">
    <location>
        <begin position="7"/>
        <end position="368"/>
    </location>
</feature>
<keyword evidence="2" id="KW-0378">Hydrolase</keyword>
<dbReference type="PANTHER" id="PTHR43283">
    <property type="entry name" value="BETA-LACTAMASE-RELATED"/>
    <property type="match status" value="1"/>
</dbReference>
<sequence>MSLQQSLDAVLQRGVQPGGVPGVVAGVTNREGTLYEGAFGVRKIGTDLKMTKDSVVLIASMTKALTSTAALQLVEQGKLDLDSPASKWLPDLGKIQVLEGFDADGKPKLRAPKRAVTLKHLLTHTAGFSYQFFNENLQKWQAATGAPGFTSSAYASLTMPLMFDPGERWEYGVNIDWAGLLVEKASGQKLNDYLLEHVMKPLGMTSTSMKISADMRSRLAVIHARLPDGGLAPLDLEIPQDAEVDMGGHALYGTCGDYLKFVRMILNKGQGEKGRVLKAETVEAMSKNQFPEGMEVPSIVSADLSLSNHFPLPPDNPHFWSLAFMINSKPLPTGRKGGSLMWAGLANSYYWIDPTSGVGGVYLSQILPFGDIKSLPLFFEFEATTYAALAA</sequence>
<evidence type="ECO:0000259" key="1">
    <source>
        <dbReference type="Pfam" id="PF00144"/>
    </source>
</evidence>
<dbReference type="InterPro" id="IPR001466">
    <property type="entry name" value="Beta-lactam-related"/>
</dbReference>
<dbReference type="Gene3D" id="3.40.710.10">
    <property type="entry name" value="DD-peptidase/beta-lactamase superfamily"/>
    <property type="match status" value="1"/>
</dbReference>
<dbReference type="PANTHER" id="PTHR43283:SF3">
    <property type="entry name" value="BETA-LACTAMASE FAMILY PROTEIN (AFU_ORTHOLOGUE AFUA_5G07500)"/>
    <property type="match status" value="1"/>
</dbReference>
<name>A0A4S3JZT5_9GAMM</name>
<dbReference type="GO" id="GO:0016787">
    <property type="term" value="F:hydrolase activity"/>
    <property type="evidence" value="ECO:0007669"/>
    <property type="project" value="UniProtKB-KW"/>
</dbReference>
<dbReference type="RefSeq" id="WP_133880677.1">
    <property type="nucleotide sequence ID" value="NZ_MWIN01000030.1"/>
</dbReference>
<comment type="caution">
    <text evidence="2">The sequence shown here is derived from an EMBL/GenBank/DDBJ whole genome shotgun (WGS) entry which is preliminary data.</text>
</comment>
<dbReference type="AlphaFoldDB" id="A0A4S3JZT5"/>
<keyword evidence="3" id="KW-1185">Reference proteome</keyword>
<evidence type="ECO:0000313" key="2">
    <source>
        <dbReference type="EMBL" id="TDU32155.1"/>
    </source>
</evidence>
<proteinExistence type="predicted"/>
<evidence type="ECO:0000313" key="3">
    <source>
        <dbReference type="Proteomes" id="UP000295341"/>
    </source>
</evidence>
<dbReference type="Pfam" id="PF00144">
    <property type="entry name" value="Beta-lactamase"/>
    <property type="match status" value="1"/>
</dbReference>
<accession>A0A4S3JZT5</accession>
<dbReference type="InterPro" id="IPR050789">
    <property type="entry name" value="Diverse_Enzym_Activities"/>
</dbReference>
<dbReference type="InterPro" id="IPR012338">
    <property type="entry name" value="Beta-lactam/transpept-like"/>
</dbReference>
<protein>
    <submittedName>
        <fullName evidence="2">Methyl acetate hydrolase</fullName>
    </submittedName>
</protein>
<dbReference type="Proteomes" id="UP000295341">
    <property type="component" value="Unassembled WGS sequence"/>
</dbReference>
<dbReference type="SUPFAM" id="SSF56601">
    <property type="entry name" value="beta-lactamase/transpeptidase-like"/>
    <property type="match status" value="1"/>
</dbReference>
<reference evidence="2 3" key="1">
    <citation type="submission" date="2019-03" db="EMBL/GenBank/DDBJ databases">
        <title>Genomic Encyclopedia of Type Strains, Phase IV (KMG-IV): sequencing the most valuable type-strain genomes for metagenomic binning, comparative biology and taxonomic classification.</title>
        <authorList>
            <person name="Goeker M."/>
        </authorList>
    </citation>
    <scope>NUCLEOTIDE SEQUENCE [LARGE SCALE GENOMIC DNA]</scope>
    <source>
        <strain evidence="2 3">DSM 26377</strain>
    </source>
</reference>
<dbReference type="OrthoDB" id="5638366at2"/>
<dbReference type="EMBL" id="SOBT01000008">
    <property type="protein sequence ID" value="TDU32155.1"/>
    <property type="molecule type" value="Genomic_DNA"/>
</dbReference>